<evidence type="ECO:0008006" key="4">
    <source>
        <dbReference type="Google" id="ProtNLM"/>
    </source>
</evidence>
<sequence>MPSSPEDQIPVGAPSAEDQMKAYLDRIFYLSDTTNNRGYLMWAEDTVREYKNYYLVPRIFITVSTVISLPLNILCMYLIVFYSPTHLRFYKYVLLNISVWVFATDVVAIIIFLPMPLAEIFAAYPTGLAEPLGPIAGFVLVVIMVFLFGEYLMALLIAFLYRYHSLKSDVVYIFGKKMSKIHYYIGMILLTAVPPGSMGVAMSLTYSPHEELRKFTLSIRPELVPVIDVFPVFGLHKNRVLVACGVNFFWVFVWIVSVTFCIVGIVNHFREHKAVMTSFTYKQHLQLMKALVVQAFAPIALFAVPLGLATIGTIFGLPGTNDFIVLHFVAMSLHSTVNSLAVILLIAPYRKAVRSVFRKVYLSNYSVSNTA</sequence>
<accession>A0AA39HBG0</accession>
<comment type="caution">
    <text evidence="2">The sequence shown here is derived from an EMBL/GenBank/DDBJ whole genome shotgun (WGS) entry which is preliminary data.</text>
</comment>
<dbReference type="PANTHER" id="PTHR22943">
    <property type="entry name" value="7-TRANSMEMBRANE DOMAIN RECEPTOR C.ELEGANS"/>
    <property type="match status" value="1"/>
</dbReference>
<feature type="transmembrane region" description="Helical" evidence="1">
    <location>
        <begin position="92"/>
        <end position="115"/>
    </location>
</feature>
<dbReference type="SUPFAM" id="SSF81321">
    <property type="entry name" value="Family A G protein-coupled receptor-like"/>
    <property type="match status" value="1"/>
</dbReference>
<feature type="transmembrane region" description="Helical" evidence="1">
    <location>
        <begin position="290"/>
        <end position="317"/>
    </location>
</feature>
<dbReference type="Pfam" id="PF10327">
    <property type="entry name" value="7TM_GPCR_Sri"/>
    <property type="match status" value="1"/>
</dbReference>
<keyword evidence="1" id="KW-0472">Membrane</keyword>
<name>A0AA39HBG0_9BILA</name>
<proteinExistence type="predicted"/>
<keyword evidence="3" id="KW-1185">Reference proteome</keyword>
<keyword evidence="1" id="KW-1133">Transmembrane helix</keyword>
<protein>
    <recommendedName>
        <fullName evidence="4">G-protein coupled receptors family 1 profile domain-containing protein</fullName>
    </recommendedName>
</protein>
<feature type="transmembrane region" description="Helical" evidence="1">
    <location>
        <begin position="135"/>
        <end position="161"/>
    </location>
</feature>
<feature type="transmembrane region" description="Helical" evidence="1">
    <location>
        <begin position="59"/>
        <end position="80"/>
    </location>
</feature>
<evidence type="ECO:0000313" key="2">
    <source>
        <dbReference type="EMBL" id="KAK0402176.1"/>
    </source>
</evidence>
<organism evidence="2 3">
    <name type="scientific">Steinernema hermaphroditum</name>
    <dbReference type="NCBI Taxonomy" id="289476"/>
    <lineage>
        <taxon>Eukaryota</taxon>
        <taxon>Metazoa</taxon>
        <taxon>Ecdysozoa</taxon>
        <taxon>Nematoda</taxon>
        <taxon>Chromadorea</taxon>
        <taxon>Rhabditida</taxon>
        <taxon>Tylenchina</taxon>
        <taxon>Panagrolaimomorpha</taxon>
        <taxon>Strongyloidoidea</taxon>
        <taxon>Steinernematidae</taxon>
        <taxon>Steinernema</taxon>
    </lineage>
</organism>
<evidence type="ECO:0000256" key="1">
    <source>
        <dbReference type="SAM" id="Phobius"/>
    </source>
</evidence>
<dbReference type="PANTHER" id="PTHR22943:SF248">
    <property type="entry name" value="SEVEN TM RECEPTOR"/>
    <property type="match status" value="1"/>
</dbReference>
<feature type="transmembrane region" description="Helical" evidence="1">
    <location>
        <begin position="248"/>
        <end position="269"/>
    </location>
</feature>
<dbReference type="EMBL" id="JAUCMV010000004">
    <property type="protein sequence ID" value="KAK0402176.1"/>
    <property type="molecule type" value="Genomic_DNA"/>
</dbReference>
<keyword evidence="1" id="KW-0812">Transmembrane</keyword>
<feature type="transmembrane region" description="Helical" evidence="1">
    <location>
        <begin position="323"/>
        <end position="349"/>
    </location>
</feature>
<dbReference type="AlphaFoldDB" id="A0AA39HBG0"/>
<dbReference type="Proteomes" id="UP001175271">
    <property type="component" value="Unassembled WGS sequence"/>
</dbReference>
<dbReference type="InterPro" id="IPR019429">
    <property type="entry name" value="7TM_GPCR_serpentine_rcpt_Sri"/>
</dbReference>
<evidence type="ECO:0000313" key="3">
    <source>
        <dbReference type="Proteomes" id="UP001175271"/>
    </source>
</evidence>
<feature type="transmembrane region" description="Helical" evidence="1">
    <location>
        <begin position="181"/>
        <end position="206"/>
    </location>
</feature>
<gene>
    <name evidence="2" type="ORF">QR680_016188</name>
</gene>
<reference evidence="2" key="1">
    <citation type="submission" date="2023-06" db="EMBL/GenBank/DDBJ databases">
        <title>Genomic analysis of the entomopathogenic nematode Steinernema hermaphroditum.</title>
        <authorList>
            <person name="Schwarz E.M."/>
            <person name="Heppert J.K."/>
            <person name="Baniya A."/>
            <person name="Schwartz H.T."/>
            <person name="Tan C.-H."/>
            <person name="Antoshechkin I."/>
            <person name="Sternberg P.W."/>
            <person name="Goodrich-Blair H."/>
            <person name="Dillman A.R."/>
        </authorList>
    </citation>
    <scope>NUCLEOTIDE SEQUENCE</scope>
    <source>
        <strain evidence="2">PS9179</strain>
        <tissue evidence="2">Whole animal</tissue>
    </source>
</reference>